<dbReference type="SUPFAM" id="SSF56322">
    <property type="entry name" value="ADC synthase"/>
    <property type="match status" value="1"/>
</dbReference>
<keyword evidence="6" id="KW-0456">Lyase</keyword>
<dbReference type="InterPro" id="IPR015890">
    <property type="entry name" value="Chorismate_C"/>
</dbReference>
<dbReference type="Pfam" id="PF04715">
    <property type="entry name" value="Anth_synt_I_N"/>
    <property type="match status" value="1"/>
</dbReference>
<comment type="catalytic activity">
    <reaction evidence="8">
        <text>chorismate + L-glutamine = anthranilate + pyruvate + L-glutamate + H(+)</text>
        <dbReference type="Rhea" id="RHEA:21732"/>
        <dbReference type="ChEBI" id="CHEBI:15361"/>
        <dbReference type="ChEBI" id="CHEBI:15378"/>
        <dbReference type="ChEBI" id="CHEBI:16567"/>
        <dbReference type="ChEBI" id="CHEBI:29748"/>
        <dbReference type="ChEBI" id="CHEBI:29985"/>
        <dbReference type="ChEBI" id="CHEBI:58359"/>
        <dbReference type="EC" id="4.1.3.27"/>
    </reaction>
</comment>
<evidence type="ECO:0000256" key="4">
    <source>
        <dbReference type="ARBA" id="ARBA00022723"/>
    </source>
</evidence>
<dbReference type="AlphaFoldDB" id="A0AAV4LKD1"/>
<dbReference type="RefSeq" id="WP_282201231.1">
    <property type="nucleotide sequence ID" value="NZ_BOQE01000001.1"/>
</dbReference>
<dbReference type="Gene3D" id="3.60.120.10">
    <property type="entry name" value="Anthranilate synthase"/>
    <property type="match status" value="1"/>
</dbReference>
<comment type="caution">
    <text evidence="11">The sequence shown here is derived from an EMBL/GenBank/DDBJ whole genome shotgun (WGS) entry which is preliminary data.</text>
</comment>
<proteinExistence type="predicted"/>
<dbReference type="EMBL" id="BOQE01000001">
    <property type="protein sequence ID" value="GIM48344.1"/>
    <property type="molecule type" value="Genomic_DNA"/>
</dbReference>
<evidence type="ECO:0000259" key="10">
    <source>
        <dbReference type="Pfam" id="PF04715"/>
    </source>
</evidence>
<comment type="cofactor">
    <cofactor evidence="1">
        <name>Mg(2+)</name>
        <dbReference type="ChEBI" id="CHEBI:18420"/>
    </cofactor>
</comment>
<comment type="subunit">
    <text evidence="2">Heterotetramer consisting of two non-identical subunits: a beta subunit (TrpG) and a large alpha subunit (TrpE).</text>
</comment>
<name>A0AAV4LKD1_9BACL</name>
<feature type="domain" description="Chorismate-utilising enzyme C-terminal" evidence="9">
    <location>
        <begin position="219"/>
        <end position="473"/>
    </location>
</feature>
<reference evidence="11" key="1">
    <citation type="journal article" date="2023" name="Int. J. Syst. Evol. Microbiol.">
        <title>Collibacillus ludicampi gen. nov., sp. nov., a new soil bacterium of the family Alicyclobacillaceae.</title>
        <authorList>
            <person name="Jojima T."/>
            <person name="Ioku Y."/>
            <person name="Fukuta Y."/>
            <person name="Shirasaka N."/>
            <person name="Matsumura Y."/>
            <person name="Mori M."/>
        </authorList>
    </citation>
    <scope>NUCLEOTIDE SEQUENCE</scope>
    <source>
        <strain evidence="11">TP075</strain>
    </source>
</reference>
<evidence type="ECO:0000256" key="7">
    <source>
        <dbReference type="ARBA" id="ARBA00025634"/>
    </source>
</evidence>
<evidence type="ECO:0000256" key="8">
    <source>
        <dbReference type="ARBA" id="ARBA00047683"/>
    </source>
</evidence>
<evidence type="ECO:0000256" key="3">
    <source>
        <dbReference type="ARBA" id="ARBA00020653"/>
    </source>
</evidence>
<dbReference type="InterPro" id="IPR006805">
    <property type="entry name" value="Anth_synth_I_N"/>
</dbReference>
<evidence type="ECO:0000256" key="5">
    <source>
        <dbReference type="ARBA" id="ARBA00022842"/>
    </source>
</evidence>
<evidence type="ECO:0000259" key="9">
    <source>
        <dbReference type="Pfam" id="PF00425"/>
    </source>
</evidence>
<protein>
    <recommendedName>
        <fullName evidence="3">Anthranilate synthase component 1</fullName>
    </recommendedName>
</protein>
<keyword evidence="4" id="KW-0479">Metal-binding</keyword>
<dbReference type="InterPro" id="IPR005801">
    <property type="entry name" value="ADC_synthase"/>
</dbReference>
<sequence>MKTKAKGLCVRSHVYSYPRVCEAFEVFKSMSETFGAEQVFLLDSVRDPKSRYCTSIIGLFPVLSCRFKGSALRLEGHALLTRYVSDVLSQYEIPLDDITGVPVSAILDHVNECFSLYEPERMRPYSFGFLGFFSYDAIRYFEKIPNTTQDDRNIDDIHLQVHQVVLQFEGDMIYVIINEIEGVSTPSLEEIAAFLHEYDEPSFTGFNPRDLIVEEDVTREEFINRVLRAKDYIREGDIFQVVLSKRDRVIGNIDPLQVYYRLKQVNPSPYMFYADYGSYRIFGTSPELQVRLENGIVEMRPIAGTTKGKGKTPEENRVLLDALLQDEKERAEHLMLVDLCRNDLGRVCEAASIRVKDFMVIEEYSHVYHIVSTVQGRVENGISKFDVFLSTFPAGTLSGAPKVRAMEIIDELEMVNRGPYGGVIGCFDFLGNMNTAIVIRTIIHQNGVSYFQAGAGIVADSVPEHEWNECNHKLRALRQTVFQLEA</sequence>
<organism evidence="11 12">
    <name type="scientific">Collibacillus ludicampi</name>
    <dbReference type="NCBI Taxonomy" id="2771369"/>
    <lineage>
        <taxon>Bacteria</taxon>
        <taxon>Bacillati</taxon>
        <taxon>Bacillota</taxon>
        <taxon>Bacilli</taxon>
        <taxon>Bacillales</taxon>
        <taxon>Alicyclobacillaceae</taxon>
        <taxon>Collibacillus</taxon>
    </lineage>
</organism>
<evidence type="ECO:0000313" key="11">
    <source>
        <dbReference type="EMBL" id="GIM48344.1"/>
    </source>
</evidence>
<dbReference type="InterPro" id="IPR019999">
    <property type="entry name" value="Anth_synth_I-like"/>
</dbReference>
<evidence type="ECO:0000313" key="12">
    <source>
        <dbReference type="Proteomes" id="UP001057291"/>
    </source>
</evidence>
<dbReference type="PRINTS" id="PR00095">
    <property type="entry name" value="ANTSNTHASEI"/>
</dbReference>
<keyword evidence="5" id="KW-0460">Magnesium</keyword>
<evidence type="ECO:0000256" key="6">
    <source>
        <dbReference type="ARBA" id="ARBA00023239"/>
    </source>
</evidence>
<dbReference type="PANTHER" id="PTHR11236:SF48">
    <property type="entry name" value="ISOCHORISMATE SYNTHASE MENF"/>
    <property type="match status" value="1"/>
</dbReference>
<feature type="domain" description="Anthranilate synthase component I N-terminal" evidence="10">
    <location>
        <begin position="24"/>
        <end position="168"/>
    </location>
</feature>
<gene>
    <name evidence="11" type="ORF">DNHGIG_38930</name>
</gene>
<dbReference type="Proteomes" id="UP001057291">
    <property type="component" value="Unassembled WGS sequence"/>
</dbReference>
<dbReference type="GO" id="GO:0004049">
    <property type="term" value="F:anthranilate synthase activity"/>
    <property type="evidence" value="ECO:0007669"/>
    <property type="project" value="UniProtKB-EC"/>
</dbReference>
<evidence type="ECO:0000256" key="2">
    <source>
        <dbReference type="ARBA" id="ARBA00011575"/>
    </source>
</evidence>
<dbReference type="PANTHER" id="PTHR11236">
    <property type="entry name" value="AMINOBENZOATE/ANTHRANILATE SYNTHASE"/>
    <property type="match status" value="1"/>
</dbReference>
<evidence type="ECO:0000256" key="1">
    <source>
        <dbReference type="ARBA" id="ARBA00001946"/>
    </source>
</evidence>
<comment type="function">
    <text evidence="7">Part of a heterotetrameric complex that catalyzes the two-step biosynthesis of anthranilate, an intermediate in the biosynthesis of L-tryptophan. In the first step, the glutamine-binding beta subunit (TrpG) of anthranilate synthase (AS) provides the glutamine amidotransferase activity which generates ammonia as a substrate that, along with chorismate, is used in the second step, catalyzed by the large alpha subunit of AS (TrpE) to produce anthranilate. In the absence of TrpG, TrpE can synthesize anthranilate directly from chorismate and high concentrations of ammonia.</text>
</comment>
<accession>A0AAV4LKD1</accession>
<keyword evidence="12" id="KW-1185">Reference proteome</keyword>
<dbReference type="GO" id="GO:0046872">
    <property type="term" value="F:metal ion binding"/>
    <property type="evidence" value="ECO:0007669"/>
    <property type="project" value="UniProtKB-KW"/>
</dbReference>
<dbReference type="Pfam" id="PF00425">
    <property type="entry name" value="Chorismate_bind"/>
    <property type="match status" value="1"/>
</dbReference>
<dbReference type="GO" id="GO:0000162">
    <property type="term" value="P:L-tryptophan biosynthetic process"/>
    <property type="evidence" value="ECO:0007669"/>
    <property type="project" value="TreeGrafter"/>
</dbReference>